<evidence type="ECO:0000313" key="2">
    <source>
        <dbReference type="EMBL" id="GAA5188813.1"/>
    </source>
</evidence>
<sequence length="141" mass="15439">MPLNLDERQRFLAQPHIAALSVTAGDHHGPLSVPIWFQYTPGGEAWIMTGAASPKARLIAASGRFTLMVQRLAPTMRYVSVEGPVTRTVPATDALLHEISARYLPAEKVAPYVEVAKAEHGEQVVIYLRPERWLSADLGAV</sequence>
<comment type="caution">
    <text evidence="2">The sequence shown here is derived from an EMBL/GenBank/DDBJ whole genome shotgun (WGS) entry which is preliminary data.</text>
</comment>
<dbReference type="InterPro" id="IPR052019">
    <property type="entry name" value="F420H2_bilvrd_red/Heme_oxyg"/>
</dbReference>
<evidence type="ECO:0000313" key="3">
    <source>
        <dbReference type="Proteomes" id="UP001501570"/>
    </source>
</evidence>
<dbReference type="EMBL" id="BAABJQ010000011">
    <property type="protein sequence ID" value="GAA5188813.1"/>
    <property type="molecule type" value="Genomic_DNA"/>
</dbReference>
<reference evidence="3" key="1">
    <citation type="journal article" date="2019" name="Int. J. Syst. Evol. Microbiol.">
        <title>The Global Catalogue of Microorganisms (GCM) 10K type strain sequencing project: providing services to taxonomists for standard genome sequencing and annotation.</title>
        <authorList>
            <consortium name="The Broad Institute Genomics Platform"/>
            <consortium name="The Broad Institute Genome Sequencing Center for Infectious Disease"/>
            <person name="Wu L."/>
            <person name="Ma J."/>
        </authorList>
    </citation>
    <scope>NUCLEOTIDE SEQUENCE [LARGE SCALE GENOMIC DNA]</scope>
    <source>
        <strain evidence="3">JCM 18304</strain>
    </source>
</reference>
<proteinExistence type="predicted"/>
<name>A0ABP9RYU4_9ACTN</name>
<dbReference type="Gene3D" id="2.30.110.10">
    <property type="entry name" value="Electron Transport, Fmn-binding Protein, Chain A"/>
    <property type="match status" value="1"/>
</dbReference>
<dbReference type="InterPro" id="IPR012349">
    <property type="entry name" value="Split_barrel_FMN-bd"/>
</dbReference>
<dbReference type="RefSeq" id="WP_345631668.1">
    <property type="nucleotide sequence ID" value="NZ_BAABJQ010000011.1"/>
</dbReference>
<evidence type="ECO:0000256" key="1">
    <source>
        <dbReference type="ARBA" id="ARBA00023002"/>
    </source>
</evidence>
<dbReference type="PANTHER" id="PTHR35176">
    <property type="entry name" value="HEME OXYGENASE HI_0854-RELATED"/>
    <property type="match status" value="1"/>
</dbReference>
<gene>
    <name evidence="2" type="ORF">GCM10023322_40350</name>
</gene>
<protein>
    <submittedName>
        <fullName evidence="2">Pyridoxamine 5'-phosphate oxidase family protein</fullName>
    </submittedName>
</protein>
<accession>A0ABP9RYU4</accession>
<keyword evidence="1" id="KW-0560">Oxidoreductase</keyword>
<organism evidence="2 3">
    <name type="scientific">Rugosimonospora acidiphila</name>
    <dbReference type="NCBI Taxonomy" id="556531"/>
    <lineage>
        <taxon>Bacteria</taxon>
        <taxon>Bacillati</taxon>
        <taxon>Actinomycetota</taxon>
        <taxon>Actinomycetes</taxon>
        <taxon>Micromonosporales</taxon>
        <taxon>Micromonosporaceae</taxon>
        <taxon>Rugosimonospora</taxon>
    </lineage>
</organism>
<dbReference type="SUPFAM" id="SSF50475">
    <property type="entry name" value="FMN-binding split barrel"/>
    <property type="match status" value="1"/>
</dbReference>
<dbReference type="PANTHER" id="PTHR35176:SF6">
    <property type="entry name" value="HEME OXYGENASE HI_0854-RELATED"/>
    <property type="match status" value="1"/>
</dbReference>
<keyword evidence="3" id="KW-1185">Reference proteome</keyword>
<dbReference type="Proteomes" id="UP001501570">
    <property type="component" value="Unassembled WGS sequence"/>
</dbReference>